<dbReference type="Proteomes" id="UP000027120">
    <property type="component" value="Unassembled WGS sequence"/>
</dbReference>
<dbReference type="EMBL" id="KK793686">
    <property type="protein sequence ID" value="KDO36624.1"/>
    <property type="molecule type" value="Genomic_DNA"/>
</dbReference>
<sequence length="70" mass="8326">MNDLCCMACNYIWCFILYKFSKSSNPEYALLFLLFVDFYIFRYNFDNGLLDFFTCTGQQFVVQLSIRGGR</sequence>
<evidence type="ECO:0000313" key="3">
    <source>
        <dbReference type="Proteomes" id="UP000027120"/>
    </source>
</evidence>
<accession>A0A067D0X7</accession>
<organism evidence="2 3">
    <name type="scientific">Citrus sinensis</name>
    <name type="common">Sweet orange</name>
    <name type="synonym">Citrus aurantium var. sinensis</name>
    <dbReference type="NCBI Taxonomy" id="2711"/>
    <lineage>
        <taxon>Eukaryota</taxon>
        <taxon>Viridiplantae</taxon>
        <taxon>Streptophyta</taxon>
        <taxon>Embryophyta</taxon>
        <taxon>Tracheophyta</taxon>
        <taxon>Spermatophyta</taxon>
        <taxon>Magnoliopsida</taxon>
        <taxon>eudicotyledons</taxon>
        <taxon>Gunneridae</taxon>
        <taxon>Pentapetalae</taxon>
        <taxon>rosids</taxon>
        <taxon>malvids</taxon>
        <taxon>Sapindales</taxon>
        <taxon>Rutaceae</taxon>
        <taxon>Aurantioideae</taxon>
        <taxon>Citrus</taxon>
    </lineage>
</organism>
<reference evidence="2 3" key="1">
    <citation type="submission" date="2014-04" db="EMBL/GenBank/DDBJ databases">
        <authorList>
            <consortium name="International Citrus Genome Consortium"/>
            <person name="Gmitter F."/>
            <person name="Chen C."/>
            <person name="Farmerie W."/>
            <person name="Harkins T."/>
            <person name="Desany B."/>
            <person name="Mohiuddin M."/>
            <person name="Kodira C."/>
            <person name="Borodovsky M."/>
            <person name="Lomsadze A."/>
            <person name="Burns P."/>
            <person name="Jenkins J."/>
            <person name="Prochnik S."/>
            <person name="Shu S."/>
            <person name="Chapman J."/>
            <person name="Pitluck S."/>
            <person name="Schmutz J."/>
            <person name="Rokhsar D."/>
        </authorList>
    </citation>
    <scope>NUCLEOTIDE SEQUENCE</scope>
</reference>
<keyword evidence="1" id="KW-0812">Transmembrane</keyword>
<feature type="transmembrane region" description="Helical" evidence="1">
    <location>
        <begin position="28"/>
        <end position="45"/>
    </location>
</feature>
<keyword evidence="1" id="KW-1133">Transmembrane helix</keyword>
<proteinExistence type="predicted"/>
<keyword evidence="1" id="KW-0472">Membrane</keyword>
<evidence type="ECO:0000313" key="2">
    <source>
        <dbReference type="EMBL" id="KDO36624.1"/>
    </source>
</evidence>
<name>A0A067D0X7_CITSI</name>
<protein>
    <submittedName>
        <fullName evidence="2">Uncharacterized protein</fullName>
    </submittedName>
</protein>
<dbReference type="AlphaFoldDB" id="A0A067D0X7"/>
<evidence type="ECO:0000256" key="1">
    <source>
        <dbReference type="SAM" id="Phobius"/>
    </source>
</evidence>
<keyword evidence="3" id="KW-1185">Reference proteome</keyword>
<gene>
    <name evidence="2" type="ORF">CISIN_1g035199mg</name>
</gene>